<proteinExistence type="predicted"/>
<evidence type="ECO:0000313" key="3">
    <source>
        <dbReference type="Proteomes" id="UP000486351"/>
    </source>
</evidence>
<keyword evidence="1" id="KW-1133">Transmembrane helix</keyword>
<gene>
    <name evidence="2" type="ORF">PF008_g26252</name>
</gene>
<reference evidence="2 3" key="1">
    <citation type="submission" date="2018-09" db="EMBL/GenBank/DDBJ databases">
        <title>Genomic investigation of the strawberry pathogen Phytophthora fragariae indicates pathogenicity is determined by transcriptional variation in three key races.</title>
        <authorList>
            <person name="Adams T.M."/>
            <person name="Armitage A.D."/>
            <person name="Sobczyk M.K."/>
            <person name="Bates H.J."/>
            <person name="Dunwell J.M."/>
            <person name="Nellist C.F."/>
            <person name="Harrison R.J."/>
        </authorList>
    </citation>
    <scope>NUCLEOTIDE SEQUENCE [LARGE SCALE GENOMIC DNA]</scope>
    <source>
        <strain evidence="2 3">NOV-77</strain>
    </source>
</reference>
<comment type="caution">
    <text evidence="2">The sequence shown here is derived from an EMBL/GenBank/DDBJ whole genome shotgun (WGS) entry which is preliminary data.</text>
</comment>
<organism evidence="2 3">
    <name type="scientific">Phytophthora fragariae</name>
    <dbReference type="NCBI Taxonomy" id="53985"/>
    <lineage>
        <taxon>Eukaryota</taxon>
        <taxon>Sar</taxon>
        <taxon>Stramenopiles</taxon>
        <taxon>Oomycota</taxon>
        <taxon>Peronosporomycetes</taxon>
        <taxon>Peronosporales</taxon>
        <taxon>Peronosporaceae</taxon>
        <taxon>Phytophthora</taxon>
    </lineage>
</organism>
<accession>A0A6G0QII5</accession>
<evidence type="ECO:0000313" key="2">
    <source>
        <dbReference type="EMBL" id="KAE9288029.1"/>
    </source>
</evidence>
<dbReference type="Proteomes" id="UP000486351">
    <property type="component" value="Unassembled WGS sequence"/>
</dbReference>
<keyword evidence="1" id="KW-0472">Membrane</keyword>
<keyword evidence="1" id="KW-0812">Transmembrane</keyword>
<protein>
    <submittedName>
        <fullName evidence="2">Uncharacterized protein</fullName>
    </submittedName>
</protein>
<dbReference type="AlphaFoldDB" id="A0A6G0QII5"/>
<evidence type="ECO:0000256" key="1">
    <source>
        <dbReference type="SAM" id="Phobius"/>
    </source>
</evidence>
<name>A0A6G0QII5_9STRA</name>
<feature type="transmembrane region" description="Helical" evidence="1">
    <location>
        <begin position="86"/>
        <end position="107"/>
    </location>
</feature>
<sequence length="161" mass="17131">MRAHCTSRQSVASVDDVGAAEHGTPEIGLVCKGVTPAHSATANTFPLPRVNLLFLVSSLAKRRLVLTTGRPLRFGLLVRLSSTSFFVAKTITFLSLVSFFWGLMIAAVPMADTIDLLMDPAPVRAQIGTMLIVANAAAFEALGVFFAASEYPGEFLAAFLS</sequence>
<dbReference type="EMBL" id="QXFY01003154">
    <property type="protein sequence ID" value="KAE9288029.1"/>
    <property type="molecule type" value="Genomic_DNA"/>
</dbReference>
<feature type="transmembrane region" description="Helical" evidence="1">
    <location>
        <begin position="127"/>
        <end position="148"/>
    </location>
</feature>